<name>A0A822XX38_NELNU</name>
<dbReference type="Proteomes" id="UP000607653">
    <property type="component" value="Unassembled WGS sequence"/>
</dbReference>
<dbReference type="InterPro" id="IPR027379">
    <property type="entry name" value="CLS_N"/>
</dbReference>
<evidence type="ECO:0000313" key="8">
    <source>
        <dbReference type="EMBL" id="DAD23689.1"/>
    </source>
</evidence>
<keyword evidence="4 6" id="KW-1133">Transmembrane helix</keyword>
<feature type="transmembrane region" description="Helical" evidence="6">
    <location>
        <begin position="130"/>
        <end position="148"/>
    </location>
</feature>
<organism evidence="8 9">
    <name type="scientific">Nelumbo nucifera</name>
    <name type="common">Sacred lotus</name>
    <dbReference type="NCBI Taxonomy" id="4432"/>
    <lineage>
        <taxon>Eukaryota</taxon>
        <taxon>Viridiplantae</taxon>
        <taxon>Streptophyta</taxon>
        <taxon>Embryophyta</taxon>
        <taxon>Tracheophyta</taxon>
        <taxon>Spermatophyta</taxon>
        <taxon>Magnoliopsida</taxon>
        <taxon>Proteales</taxon>
        <taxon>Nelumbonaceae</taxon>
        <taxon>Nelumbo</taxon>
    </lineage>
</organism>
<evidence type="ECO:0000313" key="9">
    <source>
        <dbReference type="Proteomes" id="UP000607653"/>
    </source>
</evidence>
<dbReference type="Pfam" id="PF13396">
    <property type="entry name" value="PLDc_N"/>
    <property type="match status" value="1"/>
</dbReference>
<dbReference type="PANTHER" id="PTHR36009:SF3">
    <property type="entry name" value="TRANSMEMBRANE PROTEIN"/>
    <property type="match status" value="1"/>
</dbReference>
<accession>A0A822XX38</accession>
<evidence type="ECO:0000259" key="7">
    <source>
        <dbReference type="Pfam" id="PF13396"/>
    </source>
</evidence>
<keyword evidence="5 6" id="KW-0472">Membrane</keyword>
<feature type="transmembrane region" description="Helical" evidence="6">
    <location>
        <begin position="326"/>
        <end position="346"/>
    </location>
</feature>
<feature type="transmembrane region" description="Helical" evidence="6">
    <location>
        <begin position="258"/>
        <end position="282"/>
    </location>
</feature>
<evidence type="ECO:0000256" key="3">
    <source>
        <dbReference type="ARBA" id="ARBA00022692"/>
    </source>
</evidence>
<feature type="transmembrane region" description="Helical" evidence="6">
    <location>
        <begin position="180"/>
        <end position="200"/>
    </location>
</feature>
<protein>
    <recommendedName>
        <fullName evidence="7">Cardiolipin synthase N-terminal domain-containing protein</fullName>
    </recommendedName>
</protein>
<dbReference type="EMBL" id="DUZY01000001">
    <property type="protein sequence ID" value="DAD23689.1"/>
    <property type="molecule type" value="Genomic_DNA"/>
</dbReference>
<keyword evidence="3 6" id="KW-0812">Transmembrane</keyword>
<feature type="transmembrane region" description="Helical" evidence="6">
    <location>
        <begin position="212"/>
        <end position="232"/>
    </location>
</feature>
<feature type="transmembrane region" description="Helical" evidence="6">
    <location>
        <begin position="294"/>
        <end position="314"/>
    </location>
</feature>
<evidence type="ECO:0000256" key="5">
    <source>
        <dbReference type="ARBA" id="ARBA00023136"/>
    </source>
</evidence>
<gene>
    <name evidence="8" type="ORF">HUJ06_025152</name>
</gene>
<proteinExistence type="predicted"/>
<evidence type="ECO:0000256" key="2">
    <source>
        <dbReference type="ARBA" id="ARBA00022475"/>
    </source>
</evidence>
<feature type="domain" description="Cardiolipin synthase N-terminal" evidence="7">
    <location>
        <begin position="311"/>
        <end position="347"/>
    </location>
</feature>
<reference evidence="8 9" key="1">
    <citation type="journal article" date="2020" name="Mol. Biol. Evol.">
        <title>Distinct Expression and Methylation Patterns for Genes with Different Fates following a Single Whole-Genome Duplication in Flowering Plants.</title>
        <authorList>
            <person name="Shi T."/>
            <person name="Rahmani R.S."/>
            <person name="Gugger P.F."/>
            <person name="Wang M."/>
            <person name="Li H."/>
            <person name="Zhang Y."/>
            <person name="Li Z."/>
            <person name="Wang Q."/>
            <person name="Van de Peer Y."/>
            <person name="Marchal K."/>
            <person name="Chen J."/>
        </authorList>
    </citation>
    <scope>NUCLEOTIDE SEQUENCE [LARGE SCALE GENOMIC DNA]</scope>
    <source>
        <tissue evidence="8">Leaf</tissue>
    </source>
</reference>
<sequence length="365" mass="40979">MASWIISTQTSCTSFHFSPKMLPNTNLVSCNFSSSLPSLAPKTQTIGVLFQSHRKNSGPGISFLKTLHTKIYLKPFCNVSPGLSLFRKKDFVHICRSSSNTQNSKDIVLSEGASGETRLGNGNGGNGRDWTTSILLFGFWIGLMYYVFMLTPNQTPSRDMYFLKKLLYLKGDDGFRMNEVLVSLWNIMGLWPLVYTMLLVPSGRSTRSKIPVWPFLVFSIFGGAYALLPYFVLWRPPPPPVEEAELGRWPLNFLESKITSLILFSAGLGLIAYAGLASGDVWKEFYQYLRESKLVHVTCLDFTLLSTFAPFWVYNDMTARKWTDKGSWILPLALVPFLGPALYLILRPSLSTTPVSLTSATIERD</sequence>
<evidence type="ECO:0000256" key="1">
    <source>
        <dbReference type="ARBA" id="ARBA00004651"/>
    </source>
</evidence>
<dbReference type="AlphaFoldDB" id="A0A822XX38"/>
<comment type="caution">
    <text evidence="8">The sequence shown here is derived from an EMBL/GenBank/DDBJ whole genome shotgun (WGS) entry which is preliminary data.</text>
</comment>
<evidence type="ECO:0000256" key="4">
    <source>
        <dbReference type="ARBA" id="ARBA00022989"/>
    </source>
</evidence>
<comment type="subcellular location">
    <subcellularLocation>
        <location evidence="1">Cell membrane</location>
        <topology evidence="1">Multi-pass membrane protein</topology>
    </subcellularLocation>
</comment>
<keyword evidence="2" id="KW-1003">Cell membrane</keyword>
<evidence type="ECO:0000256" key="6">
    <source>
        <dbReference type="SAM" id="Phobius"/>
    </source>
</evidence>
<keyword evidence="9" id="KW-1185">Reference proteome</keyword>
<dbReference type="PANTHER" id="PTHR36009">
    <property type="match status" value="1"/>
</dbReference>
<dbReference type="GO" id="GO:0005886">
    <property type="term" value="C:plasma membrane"/>
    <property type="evidence" value="ECO:0007669"/>
    <property type="project" value="UniProtKB-SubCell"/>
</dbReference>